<gene>
    <name evidence="2" type="ORF">F5878DRAFT_618796</name>
</gene>
<dbReference type="GO" id="GO:0005829">
    <property type="term" value="C:cytosol"/>
    <property type="evidence" value="ECO:0007669"/>
    <property type="project" value="TreeGrafter"/>
</dbReference>
<dbReference type="Pfam" id="PF09814">
    <property type="entry name" value="HECT_2"/>
    <property type="match status" value="1"/>
</dbReference>
<evidence type="ECO:0000256" key="1">
    <source>
        <dbReference type="SAM" id="MobiDB-lite"/>
    </source>
</evidence>
<feature type="region of interest" description="Disordered" evidence="1">
    <location>
        <begin position="371"/>
        <end position="396"/>
    </location>
</feature>
<reference evidence="2" key="1">
    <citation type="submission" date="2022-08" db="EMBL/GenBank/DDBJ databases">
        <authorList>
            <consortium name="DOE Joint Genome Institute"/>
            <person name="Min B."/>
            <person name="Riley R."/>
            <person name="Sierra-Patev S."/>
            <person name="Naranjo-Ortiz M."/>
            <person name="Looney B."/>
            <person name="Konkel Z."/>
            <person name="Slot J.C."/>
            <person name="Sakamoto Y."/>
            <person name="Steenwyk J.L."/>
            <person name="Rokas A."/>
            <person name="Carro J."/>
            <person name="Camarero S."/>
            <person name="Ferreira P."/>
            <person name="Molpeceres G."/>
            <person name="Ruiz-Duenas F.J."/>
            <person name="Serrano A."/>
            <person name="Henrissat B."/>
            <person name="Drula E."/>
            <person name="Hughes K.W."/>
            <person name="Mata J.L."/>
            <person name="Ishikawa N.K."/>
            <person name="Vargas-Isla R."/>
            <person name="Ushijima S."/>
            <person name="Smith C.A."/>
            <person name="Ahrendt S."/>
            <person name="Andreopoulos W."/>
            <person name="He G."/>
            <person name="Labutti K."/>
            <person name="Lipzen A."/>
            <person name="Ng V."/>
            <person name="Sandor L."/>
            <person name="Barry K."/>
            <person name="Martinez A.T."/>
            <person name="Xiao Y."/>
            <person name="Gibbons J.G."/>
            <person name="Terashima K."/>
            <person name="Hibbett D.S."/>
            <person name="Grigoriev I.V."/>
        </authorList>
    </citation>
    <scope>NUCLEOTIDE SEQUENCE</scope>
    <source>
        <strain evidence="2">TFB9207</strain>
    </source>
</reference>
<dbReference type="AlphaFoldDB" id="A0AA38UEV5"/>
<name>A0AA38UEV5_9AGAR</name>
<protein>
    <submittedName>
        <fullName evidence="2">HECT-like ubiquitin-conjugating enzyme-binding-domain-containing protein</fullName>
    </submittedName>
</protein>
<accession>A0AA38UEV5</accession>
<feature type="region of interest" description="Disordered" evidence="1">
    <location>
        <begin position="301"/>
        <end position="330"/>
    </location>
</feature>
<feature type="compositionally biased region" description="Basic and acidic residues" evidence="1">
    <location>
        <begin position="301"/>
        <end position="317"/>
    </location>
</feature>
<proteinExistence type="predicted"/>
<feature type="compositionally biased region" description="Basic and acidic residues" evidence="1">
    <location>
        <begin position="60"/>
        <end position="70"/>
    </location>
</feature>
<organism evidence="2 3">
    <name type="scientific">Lentinula raphanica</name>
    <dbReference type="NCBI Taxonomy" id="153919"/>
    <lineage>
        <taxon>Eukaryota</taxon>
        <taxon>Fungi</taxon>
        <taxon>Dikarya</taxon>
        <taxon>Basidiomycota</taxon>
        <taxon>Agaricomycotina</taxon>
        <taxon>Agaricomycetes</taxon>
        <taxon>Agaricomycetidae</taxon>
        <taxon>Agaricales</taxon>
        <taxon>Marasmiineae</taxon>
        <taxon>Omphalotaceae</taxon>
        <taxon>Lentinula</taxon>
    </lineage>
</organism>
<evidence type="ECO:0000313" key="3">
    <source>
        <dbReference type="Proteomes" id="UP001163846"/>
    </source>
</evidence>
<dbReference type="PANTHER" id="PTHR31531">
    <property type="entry name" value="E3 UBIQUITIN-PROTEIN LIGASE E3D FAMILY MEMBER"/>
    <property type="match status" value="1"/>
</dbReference>
<evidence type="ECO:0000313" key="2">
    <source>
        <dbReference type="EMBL" id="KAJ3838711.1"/>
    </source>
</evidence>
<feature type="compositionally biased region" description="Low complexity" evidence="1">
    <location>
        <begin position="118"/>
        <end position="131"/>
    </location>
</feature>
<comment type="caution">
    <text evidence="2">The sequence shown here is derived from an EMBL/GenBank/DDBJ whole genome shotgun (WGS) entry which is preliminary data.</text>
</comment>
<dbReference type="EMBL" id="MU806167">
    <property type="protein sequence ID" value="KAJ3838711.1"/>
    <property type="molecule type" value="Genomic_DNA"/>
</dbReference>
<dbReference type="GO" id="GO:0000151">
    <property type="term" value="C:ubiquitin ligase complex"/>
    <property type="evidence" value="ECO:0007669"/>
    <property type="project" value="TreeGrafter"/>
</dbReference>
<sequence>MATLTKVKSEPVDSYILTSSIPTPFPKEILTVNSFSANVSSQELPPRLQESEEAGSSHLSEVHEAQEDARPQGSLHELMPSIVHVERACIMALNNLLSLPVRWKTIVPDRRHSMPNTSQSSSPQVAEESSSSALHTLVSNLRTQGTREMIQTSGSESDADLIQELRIRVDELSLSLEPSDTELVKTLVALLSHLHRLSILVNPSSKTQTTSFWNSTDPNESHNLFDMLKRQLSDFQLQRSTSQQDVVPRGSKPVLAVEATLLWSKIDEELDTVVSMCRERTEYLSYDPPDYEYDTLPVYDHKSRSSVDDHDQQKTRSEVSSSPVISGGQMSEKRRLDLEAVTMAIDRLYLVAPQLHNQRVELKSTKLAQMEKARREGAQLSVKSSRAAGKQKERDRDVKELESMLELINKASERTLKDQSVILDGGMQSRLEKVRQRDMAKREAFVDQLAEHSDAGRLHDQDALLQKKTKDPDAMLSLPEFIREAIPADSLRVQNPKALLTLPEFIKEAPPPQISITRSTSTLPIPAPSGGALARLKHKTKNRDRSMSAPPLAWLRSSSSKANLRESQSSKATGDSSYSDSSFDVIYVAEHHENLHHVLVFFTVTGAQPGVDLEAEVVPSFSDNQTDDGDRIIIKSGSKVSLPLILPARVVPGKQDIKVQSGHFEIKLPTLSSSSHSSESGPLLDATQLADANPTSFICSMCSLQLIQSSQLAYRDLPSQHWEELVEAWMCHSSQTLNENVIKNGRSGFWPTPDQALVGGSYILFEDSAMAKDNLHTDRPKGDDHCLVRCICGSVLGRCQEHPSDSTKIVFKILKFAVRPVCPFSDPLRIPLSAFVVEDMVEFVHAHASYRFVISDEEDERPRMLIWLFKPNLQLAYSTSKRYAIAGSGSMNAAKVLYKLMGPSEANLELKTVLERYPGFPQAEYLFYPMDTCQRLAVLLKESNRTYPDTMRTMTGLEVGWLQRA</sequence>
<keyword evidence="3" id="KW-1185">Reference proteome</keyword>
<dbReference type="GO" id="GO:0051865">
    <property type="term" value="P:protein autoubiquitination"/>
    <property type="evidence" value="ECO:0007669"/>
    <property type="project" value="TreeGrafter"/>
</dbReference>
<feature type="region of interest" description="Disordered" evidence="1">
    <location>
        <begin position="557"/>
        <end position="579"/>
    </location>
</feature>
<feature type="region of interest" description="Disordered" evidence="1">
    <location>
        <begin position="41"/>
        <end position="73"/>
    </location>
</feature>
<dbReference type="GO" id="GO:0061630">
    <property type="term" value="F:ubiquitin protein ligase activity"/>
    <property type="evidence" value="ECO:0007669"/>
    <property type="project" value="TreeGrafter"/>
</dbReference>
<feature type="region of interest" description="Disordered" evidence="1">
    <location>
        <begin position="110"/>
        <end position="131"/>
    </location>
</feature>
<dbReference type="GO" id="GO:0043161">
    <property type="term" value="P:proteasome-mediated ubiquitin-dependent protein catabolic process"/>
    <property type="evidence" value="ECO:0007669"/>
    <property type="project" value="TreeGrafter"/>
</dbReference>
<dbReference type="GO" id="GO:0031624">
    <property type="term" value="F:ubiquitin conjugating enzyme binding"/>
    <property type="evidence" value="ECO:0007669"/>
    <property type="project" value="TreeGrafter"/>
</dbReference>
<dbReference type="GO" id="GO:0030332">
    <property type="term" value="F:cyclin binding"/>
    <property type="evidence" value="ECO:0007669"/>
    <property type="project" value="TreeGrafter"/>
</dbReference>
<dbReference type="PANTHER" id="PTHR31531:SF2">
    <property type="entry name" value="E3 UBIQUITIN-PROTEIN LIGASE E3D"/>
    <property type="match status" value="1"/>
</dbReference>
<dbReference type="InterPro" id="IPR019193">
    <property type="entry name" value="UBQ-conj_enz_E2-bd_prot"/>
</dbReference>
<dbReference type="GO" id="GO:0000209">
    <property type="term" value="P:protein polyubiquitination"/>
    <property type="evidence" value="ECO:0007669"/>
    <property type="project" value="TreeGrafter"/>
</dbReference>
<dbReference type="GO" id="GO:0006513">
    <property type="term" value="P:protein monoubiquitination"/>
    <property type="evidence" value="ECO:0007669"/>
    <property type="project" value="TreeGrafter"/>
</dbReference>
<dbReference type="GO" id="GO:0005634">
    <property type="term" value="C:nucleus"/>
    <property type="evidence" value="ECO:0007669"/>
    <property type="project" value="TreeGrafter"/>
</dbReference>
<dbReference type="Proteomes" id="UP001163846">
    <property type="component" value="Unassembled WGS sequence"/>
</dbReference>